<feature type="compositionally biased region" description="Basic and acidic residues" evidence="16">
    <location>
        <begin position="1015"/>
        <end position="1033"/>
    </location>
</feature>
<keyword evidence="4" id="KW-0813">Transport</keyword>
<feature type="disulfide bond" evidence="15">
    <location>
        <begin position="833"/>
        <end position="889"/>
    </location>
</feature>
<dbReference type="SMART" id="SM00079">
    <property type="entry name" value="PBPe"/>
    <property type="match status" value="1"/>
</dbReference>
<feature type="transmembrane region" description="Helical" evidence="17">
    <location>
        <begin position="695"/>
        <end position="713"/>
    </location>
</feature>
<dbReference type="AlphaFoldDB" id="A0A1U8Q0E7"/>
<feature type="transmembrane region" description="Helical" evidence="17">
    <location>
        <begin position="725"/>
        <end position="743"/>
    </location>
</feature>
<keyword evidence="6 18" id="KW-0732">Signal</keyword>
<evidence type="ECO:0000313" key="20">
    <source>
        <dbReference type="Proteomes" id="UP000189703"/>
    </source>
</evidence>
<sequence>MSIERLLLTLFFLGFFPGELAVAQNTTIPFKMGVVLNSDKWVGKMALSCIFMAVSDFYATHSFYRTRLVLHTRDPNNDIVGAASVSKLLLFSILVYDIIYQFHKPYFLLFPFFNVCNIYEPILVFVLFPTIRCVWNLPHEQEINCLVRVKVEIILNLLFESSNTALDLLKNTQVQAIIGPETSSQANFVVDLGNKTQVPIVSFSATSPSLSSIKTPYFVRACLNDSTQAKAIAAIVQAFGWREAVPVYEDSDFGNGIIPYLTDALQEIDTRVPYRSVIPPLASDDQILQELYKLQTMQTRVFIVHMSASLGSRLFLKAKEAQMMTAGYVWIITDGLTNLLTSMDPSIINSMQGVLGVKPYVPKSKELESFKIRWRRKFQQDNPNTQRADLDIYGLLAYDSVWALAMAAENVGGANLSYQQVQSTDNSTDLSTLGISKIGPKLLQTILKTGFRGLSGEFRLVDGQLQSSSFQIVNVIGTGWREVGVWTPTNGILKNMSATSSQVYSTSKNNLQTVIWPGDPTFVPKGWVIPTSGKKLRIGVPVKDGFSQFVNVSHNTDTNETIVTGYCIDVFKAVMEELPYAVPYEFIPFQKANGASAGNYNDLIYQVFLQNYDAVVGDTTIIANRSLYVDFTLPYTESGVSMIVPIKKDDRKNAWIFLKPLNRDLWITSAAFFILTGFVVWLLEHRINSEFRGPVSHQIGMIFWFSFSTLVFAHRERVASNLARFVVIIWVFVVLILSSSYTASLTSMLTVQKLQPTITDIKELQNKGECVGYQEGSFVVGLLKMMNFDESKLKEYKSVDECNEGLSKGSRNGGFAAAFDEIPYIKLFLASYCSKYTVVGPTYKTDGFGFVFPRGSPLVPDISRAILNVTVGDTMRRIEVAWFGQQANCPDPNTLVSSDDINSLTMDSFWGLFLIAGVSSTLALLVFAISFYCDNKHQLENVDPDTSVWKKMAILAKQFDRKDLSSHTFRRSDDNSSHALRRAEDDDQFEDLMITNNTAPQSPTSNRTDGIFIPPEEHGRPSIEVANHSHDEPVSQEMVSSIELSNQNIERSSAHGMSTEY</sequence>
<feature type="signal peptide" evidence="18">
    <location>
        <begin position="1"/>
        <end position="23"/>
    </location>
</feature>
<feature type="chain" id="PRO_5010523661" evidence="18">
    <location>
        <begin position="24"/>
        <end position="1061"/>
    </location>
</feature>
<dbReference type="GO" id="GO:0015276">
    <property type="term" value="F:ligand-gated monoatomic ion channel activity"/>
    <property type="evidence" value="ECO:0000318"/>
    <property type="project" value="GO_Central"/>
</dbReference>
<dbReference type="InterPro" id="IPR001320">
    <property type="entry name" value="Iontro_rcpt_C"/>
</dbReference>
<dbReference type="Pfam" id="PF10613">
    <property type="entry name" value="Lig_chan-Glu_bd"/>
    <property type="match status" value="1"/>
</dbReference>
<evidence type="ECO:0000256" key="2">
    <source>
        <dbReference type="ARBA" id="ARBA00008685"/>
    </source>
</evidence>
<dbReference type="FunFam" id="3.40.190.10:FF:000195">
    <property type="entry name" value="Glutamate receptor 2.7"/>
    <property type="match status" value="1"/>
</dbReference>
<dbReference type="InterPro" id="IPR015683">
    <property type="entry name" value="Ionotropic_Glu_rcpt"/>
</dbReference>
<evidence type="ECO:0000256" key="7">
    <source>
        <dbReference type="ARBA" id="ARBA00022989"/>
    </source>
</evidence>
<dbReference type="Gene3D" id="3.40.50.2300">
    <property type="match status" value="3"/>
</dbReference>
<feature type="compositionally biased region" description="Polar residues" evidence="16">
    <location>
        <begin position="994"/>
        <end position="1008"/>
    </location>
</feature>
<keyword evidence="8" id="KW-0406">Ion transport</keyword>
<evidence type="ECO:0000259" key="19">
    <source>
        <dbReference type="SMART" id="SM00079"/>
    </source>
</evidence>
<feature type="compositionally biased region" description="Basic and acidic residues" evidence="16">
    <location>
        <begin position="966"/>
        <end position="984"/>
    </location>
</feature>
<organism evidence="20 21">
    <name type="scientific">Nelumbo nucifera</name>
    <name type="common">Sacred lotus</name>
    <dbReference type="NCBI Taxonomy" id="4432"/>
    <lineage>
        <taxon>Eukaryota</taxon>
        <taxon>Viridiplantae</taxon>
        <taxon>Streptophyta</taxon>
        <taxon>Embryophyta</taxon>
        <taxon>Tracheophyta</taxon>
        <taxon>Spermatophyta</taxon>
        <taxon>Magnoliopsida</taxon>
        <taxon>Proteales</taxon>
        <taxon>Nelumbonaceae</taxon>
        <taxon>Nelumbo</taxon>
    </lineage>
</organism>
<dbReference type="GO" id="GO:0005886">
    <property type="term" value="C:plasma membrane"/>
    <property type="evidence" value="ECO:0000318"/>
    <property type="project" value="GO_Central"/>
</dbReference>
<keyword evidence="15" id="KW-1015">Disulfide bond</keyword>
<dbReference type="OMA" id="PGMWFGT"/>
<evidence type="ECO:0000256" key="8">
    <source>
        <dbReference type="ARBA" id="ARBA00023065"/>
    </source>
</evidence>
<dbReference type="FunFam" id="3.40.50.2300:FF:000195">
    <property type="entry name" value="Glutamate receptor"/>
    <property type="match status" value="1"/>
</dbReference>
<keyword evidence="10" id="KW-0675">Receptor</keyword>
<dbReference type="InterPro" id="IPR028082">
    <property type="entry name" value="Peripla_BP_I"/>
</dbReference>
<dbReference type="PANTHER" id="PTHR34836">
    <property type="entry name" value="OS06G0188250 PROTEIN"/>
    <property type="match status" value="1"/>
</dbReference>
<evidence type="ECO:0000256" key="4">
    <source>
        <dbReference type="ARBA" id="ARBA00022448"/>
    </source>
</evidence>
<accession>A0A1U8Q0E7</accession>
<dbReference type="PANTHER" id="PTHR34836:SF1">
    <property type="entry name" value="OS09G0428600 PROTEIN"/>
    <property type="match status" value="1"/>
</dbReference>
<dbReference type="SUPFAM" id="SSF53822">
    <property type="entry name" value="Periplasmic binding protein-like I"/>
    <property type="match status" value="1"/>
</dbReference>
<evidence type="ECO:0000256" key="6">
    <source>
        <dbReference type="ARBA" id="ARBA00022729"/>
    </source>
</evidence>
<dbReference type="Pfam" id="PF01094">
    <property type="entry name" value="ANF_receptor"/>
    <property type="match status" value="1"/>
</dbReference>
<protein>
    <submittedName>
        <fullName evidence="21">Glutamate receptor 2.7-like</fullName>
    </submittedName>
</protein>
<feature type="transmembrane region" description="Helical" evidence="17">
    <location>
        <begin position="106"/>
        <end position="128"/>
    </location>
</feature>
<keyword evidence="20" id="KW-1185">Reference proteome</keyword>
<keyword evidence="9 17" id="KW-0472">Membrane</keyword>
<comment type="subunit">
    <text evidence="3">May form heteromers.</text>
</comment>
<evidence type="ECO:0000256" key="16">
    <source>
        <dbReference type="SAM" id="MobiDB-lite"/>
    </source>
</evidence>
<reference evidence="21" key="1">
    <citation type="submission" date="2025-08" db="UniProtKB">
        <authorList>
            <consortium name="RefSeq"/>
        </authorList>
    </citation>
    <scope>IDENTIFICATION</scope>
</reference>
<feature type="transmembrane region" description="Helical" evidence="17">
    <location>
        <begin position="665"/>
        <end position="683"/>
    </location>
</feature>
<feature type="transmembrane region" description="Helical" evidence="17">
    <location>
        <begin position="909"/>
        <end position="932"/>
    </location>
</feature>
<dbReference type="FunFam" id="3.40.190.10:FF:000103">
    <property type="entry name" value="Glutamate receptor"/>
    <property type="match status" value="1"/>
</dbReference>
<keyword evidence="5 17" id="KW-0812">Transmembrane</keyword>
<evidence type="ECO:0000256" key="5">
    <source>
        <dbReference type="ARBA" id="ARBA00022692"/>
    </source>
</evidence>
<evidence type="ECO:0000256" key="17">
    <source>
        <dbReference type="SAM" id="Phobius"/>
    </source>
</evidence>
<feature type="transmembrane region" description="Helical" evidence="17">
    <location>
        <begin position="41"/>
        <end position="59"/>
    </location>
</feature>
<comment type="function">
    <text evidence="14">Glutamate-gated receptor that probably acts as a non-selective cation channel. May be involved in light-signal transduction and calcium homeostasis via the regulation of calcium influx into cells.</text>
</comment>
<evidence type="ECO:0000256" key="15">
    <source>
        <dbReference type="PIRSR" id="PIRSR037090-50"/>
    </source>
</evidence>
<dbReference type="GO" id="GO:0038023">
    <property type="term" value="F:signaling receptor activity"/>
    <property type="evidence" value="ECO:0000318"/>
    <property type="project" value="GO_Central"/>
</dbReference>
<feature type="compositionally biased region" description="Polar residues" evidence="16">
    <location>
        <begin position="1037"/>
        <end position="1051"/>
    </location>
</feature>
<evidence type="ECO:0000256" key="12">
    <source>
        <dbReference type="ARBA" id="ARBA00023286"/>
    </source>
</evidence>
<dbReference type="Pfam" id="PF00060">
    <property type="entry name" value="Lig_chan"/>
    <property type="match status" value="1"/>
</dbReference>
<keyword evidence="7 17" id="KW-1133">Transmembrane helix</keyword>
<dbReference type="CDD" id="cd13686">
    <property type="entry name" value="GluR_Plant"/>
    <property type="match status" value="1"/>
</dbReference>
<keyword evidence="13" id="KW-0407">Ion channel</keyword>
<comment type="similarity">
    <text evidence="2">Belongs to the glutamate-gated ion channel (TC 1.A.10.1) family.</text>
</comment>
<dbReference type="Gene3D" id="3.40.190.10">
    <property type="entry name" value="Periplasmic binding protein-like II"/>
    <property type="match status" value="2"/>
</dbReference>
<dbReference type="RefSeq" id="XP_019051431.1">
    <property type="nucleotide sequence ID" value="XM_019195886.1"/>
</dbReference>
<dbReference type="FunCoup" id="A0A1U8Q0E7">
    <property type="interactions" value="180"/>
</dbReference>
<feature type="region of interest" description="Disordered" evidence="16">
    <location>
        <begin position="966"/>
        <end position="1061"/>
    </location>
</feature>
<dbReference type="KEGG" id="nnu:104586704"/>
<dbReference type="Gene3D" id="1.10.287.70">
    <property type="match status" value="1"/>
</dbReference>
<dbReference type="OrthoDB" id="5984008at2759"/>
<evidence type="ECO:0000256" key="13">
    <source>
        <dbReference type="ARBA" id="ARBA00023303"/>
    </source>
</evidence>
<evidence type="ECO:0000256" key="9">
    <source>
        <dbReference type="ARBA" id="ARBA00023136"/>
    </source>
</evidence>
<dbReference type="FunFam" id="1.10.287.70:FF:000163">
    <property type="entry name" value="Glutamate receptor"/>
    <property type="match status" value="1"/>
</dbReference>
<dbReference type="InterPro" id="IPR017103">
    <property type="entry name" value="Iontropic_Glu_rcpt_pln"/>
</dbReference>
<dbReference type="InterPro" id="IPR044440">
    <property type="entry name" value="GABAb_receptor_plant_PBP1"/>
</dbReference>
<evidence type="ECO:0000256" key="11">
    <source>
        <dbReference type="ARBA" id="ARBA00023180"/>
    </source>
</evidence>
<comment type="subcellular location">
    <subcellularLocation>
        <location evidence="1">Membrane</location>
        <topology evidence="1">Multi-pass membrane protein</topology>
    </subcellularLocation>
</comment>
<dbReference type="InterPro" id="IPR019594">
    <property type="entry name" value="Glu/Gly-bd"/>
</dbReference>
<dbReference type="InParanoid" id="A0A1U8Q0E7"/>
<name>A0A1U8Q0E7_NELNU</name>
<keyword evidence="12" id="KW-1071">Ligand-gated ion channel</keyword>
<dbReference type="SMR" id="A0A1U8Q0E7"/>
<evidence type="ECO:0000256" key="1">
    <source>
        <dbReference type="ARBA" id="ARBA00004141"/>
    </source>
</evidence>
<keyword evidence="11" id="KW-0325">Glycoprotein</keyword>
<dbReference type="Proteomes" id="UP000189703">
    <property type="component" value="Unplaced"/>
</dbReference>
<gene>
    <name evidence="21" type="primary">LOC104586704</name>
</gene>
<dbReference type="FunFam" id="3.40.50.2300:FF:000169">
    <property type="entry name" value="Glutamate receptor"/>
    <property type="match status" value="1"/>
</dbReference>
<evidence type="ECO:0000313" key="21">
    <source>
        <dbReference type="RefSeq" id="XP_019051431.1"/>
    </source>
</evidence>
<evidence type="ECO:0000256" key="14">
    <source>
        <dbReference type="ARBA" id="ARBA00049638"/>
    </source>
</evidence>
<dbReference type="PIRSF" id="PIRSF037090">
    <property type="entry name" value="Iontro_Glu-like_rcpt_pln"/>
    <property type="match status" value="1"/>
</dbReference>
<evidence type="ECO:0000256" key="3">
    <source>
        <dbReference type="ARBA" id="ARBA00011095"/>
    </source>
</evidence>
<dbReference type="InterPro" id="IPR001828">
    <property type="entry name" value="ANF_lig-bd_rcpt"/>
</dbReference>
<proteinExistence type="inferred from homology"/>
<dbReference type="CDD" id="cd19990">
    <property type="entry name" value="PBP1_GABAb_receptor_plant"/>
    <property type="match status" value="1"/>
</dbReference>
<dbReference type="GeneID" id="104586704"/>
<evidence type="ECO:0000256" key="10">
    <source>
        <dbReference type="ARBA" id="ARBA00023170"/>
    </source>
</evidence>
<feature type="domain" description="Ionotropic glutamate receptor C-terminal" evidence="19">
    <location>
        <begin position="535"/>
        <end position="885"/>
    </location>
</feature>
<evidence type="ECO:0000256" key="18">
    <source>
        <dbReference type="SAM" id="SignalP"/>
    </source>
</evidence>
<dbReference type="eggNOG" id="KOG1052">
    <property type="taxonomic scope" value="Eukaryota"/>
</dbReference>
<dbReference type="SUPFAM" id="SSF53850">
    <property type="entry name" value="Periplasmic binding protein-like II"/>
    <property type="match status" value="1"/>
</dbReference>